<evidence type="ECO:0000256" key="5">
    <source>
        <dbReference type="ARBA" id="ARBA00022801"/>
    </source>
</evidence>
<dbReference type="InterPro" id="IPR051167">
    <property type="entry name" value="Prolyl_oligopep/macrocyclase"/>
</dbReference>
<keyword evidence="5" id="KW-0378">Hydrolase</keyword>
<protein>
    <recommendedName>
        <fullName evidence="3">prolyl oligopeptidase</fullName>
        <ecNumber evidence="3">3.4.21.26</ecNumber>
    </recommendedName>
    <alternativeName>
        <fullName evidence="8">Proline-specific endopeptidase</fullName>
    </alternativeName>
</protein>
<dbReference type="Proteomes" id="UP000326570">
    <property type="component" value="Unassembled WGS sequence"/>
</dbReference>
<evidence type="ECO:0000259" key="11">
    <source>
        <dbReference type="Pfam" id="PF02897"/>
    </source>
</evidence>
<comment type="catalytic activity">
    <reaction evidence="1">
        <text>Hydrolysis of Pro-|-Xaa &gt;&gt; Ala-|-Xaa in oligopeptides.</text>
        <dbReference type="EC" id="3.4.21.26"/>
    </reaction>
</comment>
<dbReference type="PANTHER" id="PTHR42881">
    <property type="entry name" value="PROLYL ENDOPEPTIDASE"/>
    <property type="match status" value="1"/>
</dbReference>
<dbReference type="InterPro" id="IPR001375">
    <property type="entry name" value="Peptidase_S9_cat"/>
</dbReference>
<reference evidence="12 13" key="1">
    <citation type="submission" date="2019-09" db="EMBL/GenBank/DDBJ databases">
        <title>Genome sequence of Adhaeribacter sp. M2.</title>
        <authorList>
            <person name="Srinivasan S."/>
        </authorList>
    </citation>
    <scope>NUCLEOTIDE SEQUENCE [LARGE SCALE GENOMIC DNA]</scope>
    <source>
        <strain evidence="12 13">M2</strain>
    </source>
</reference>
<dbReference type="GO" id="GO:0070012">
    <property type="term" value="F:oligopeptidase activity"/>
    <property type="evidence" value="ECO:0007669"/>
    <property type="project" value="TreeGrafter"/>
</dbReference>
<comment type="similarity">
    <text evidence="2">Belongs to the peptidase S9A family.</text>
</comment>
<sequence>MLKNLTYSLCIILSISAAHSQTIPYPVTEKAPVKDTYFNKFAVTDDYQWLENFNSPKVNNWVNAQNEIALPLLNKWQTKHNTFLLIDKYSFARFDHPKKHGKYYFTMAYNSTHGTPALYYKESFQVEPRLLVDPNVMDTDTRNKITIRNYAVSKNSEYLALQFNLNGSDWTEIKVVSLKNGAFKKDHLKGIKFSNIAWKNDGFFYSSFPQADNLSQTLGQKIYYHKIGTEQKDDQLIFERNNPKLNFRFNVTSDERFLIIKEINEEGGKINIFYLDYEAEQPALKPLLTNLRYGVQILDSHEGKLIALAAQKDKDGSILEIDPANPLKWRSIAPKFSKAVLEDVIPLKDKIIATYQANQRPLVSVFNYKGDILYNLELPLGTSVDGFSGNADDEEFLFHLTSYLFPPLVYSFNVNTYKLKVTDQTRVNYTIDDLEVKQIEAPAKDGVNIPMLLVHKKGLALNGNNPTILSAYGGFGALETPSFDPAIVYFVKQGGVFAFANIRGGGDLGVEWAIKGRGRNKQTSFNDFISSAEHLINAGYTSSSKLAATGASNGGLVVAAAAIQRPALFKAVVPVVAPLDMIRFEKFTAGRFWADEYGTASDSSEFRRLYKYSPYHNIQEEVNYPAMLIMTSDNDDRVVPLHSYKFAARLQNRPAQKNPILLRTEKKAGHQGANTMYSGVNEKANMYAFIWELLNQK</sequence>
<dbReference type="EC" id="3.4.21.26" evidence="3"/>
<proteinExistence type="inferred from homology"/>
<dbReference type="PRINTS" id="PR00862">
    <property type="entry name" value="PROLIGOPTASE"/>
</dbReference>
<dbReference type="SUPFAM" id="SSF53474">
    <property type="entry name" value="alpha/beta-Hydrolases"/>
    <property type="match status" value="1"/>
</dbReference>
<dbReference type="GO" id="GO:0004252">
    <property type="term" value="F:serine-type endopeptidase activity"/>
    <property type="evidence" value="ECO:0007669"/>
    <property type="project" value="UniProtKB-EC"/>
</dbReference>
<gene>
    <name evidence="12" type="ORF">F0P94_01630</name>
</gene>
<feature type="domain" description="Peptidase S9 prolyl oligopeptidase catalytic" evidence="10">
    <location>
        <begin position="481"/>
        <end position="696"/>
    </location>
</feature>
<comment type="function">
    <text evidence="7">Cleaves peptide bonds on the C-terminal side of prolyl residues within peptides that are up to approximately 30 amino acids long. Has an absolute requirement for an X-Pro bond in the trans configuration immediately preceding the Pro-Y scissible bond.</text>
</comment>
<dbReference type="SUPFAM" id="SSF50993">
    <property type="entry name" value="Peptidase/esterase 'gauge' domain"/>
    <property type="match status" value="1"/>
</dbReference>
<evidence type="ECO:0000256" key="8">
    <source>
        <dbReference type="ARBA" id="ARBA00081187"/>
    </source>
</evidence>
<organism evidence="12 13">
    <name type="scientific">Adhaeribacter soli</name>
    <dbReference type="NCBI Taxonomy" id="2607655"/>
    <lineage>
        <taxon>Bacteria</taxon>
        <taxon>Pseudomonadati</taxon>
        <taxon>Bacteroidota</taxon>
        <taxon>Cytophagia</taxon>
        <taxon>Cytophagales</taxon>
        <taxon>Hymenobacteraceae</taxon>
        <taxon>Adhaeribacter</taxon>
    </lineage>
</organism>
<evidence type="ECO:0000256" key="9">
    <source>
        <dbReference type="SAM" id="SignalP"/>
    </source>
</evidence>
<dbReference type="FunFam" id="3.40.50.1820:FF:000005">
    <property type="entry name" value="Prolyl endopeptidase"/>
    <property type="match status" value="1"/>
</dbReference>
<name>A0A5N1J4I1_9BACT</name>
<evidence type="ECO:0000259" key="10">
    <source>
        <dbReference type="Pfam" id="PF00326"/>
    </source>
</evidence>
<dbReference type="PANTHER" id="PTHR42881:SF2">
    <property type="entry name" value="PROLYL ENDOPEPTIDASE"/>
    <property type="match status" value="1"/>
</dbReference>
<dbReference type="Pfam" id="PF02897">
    <property type="entry name" value="Peptidase_S9_N"/>
    <property type="match status" value="1"/>
</dbReference>
<evidence type="ECO:0000256" key="3">
    <source>
        <dbReference type="ARBA" id="ARBA00011897"/>
    </source>
</evidence>
<keyword evidence="13" id="KW-1185">Reference proteome</keyword>
<keyword evidence="9" id="KW-0732">Signal</keyword>
<dbReference type="InterPro" id="IPR023302">
    <property type="entry name" value="Pept_S9A_N"/>
</dbReference>
<dbReference type="EMBL" id="VTWT01000001">
    <property type="protein sequence ID" value="KAA9345811.1"/>
    <property type="molecule type" value="Genomic_DNA"/>
</dbReference>
<evidence type="ECO:0000313" key="13">
    <source>
        <dbReference type="Proteomes" id="UP000326570"/>
    </source>
</evidence>
<dbReference type="InterPro" id="IPR002470">
    <property type="entry name" value="Peptidase_S9A"/>
</dbReference>
<keyword evidence="4" id="KW-0645">Protease</keyword>
<dbReference type="Pfam" id="PF00326">
    <property type="entry name" value="Peptidase_S9"/>
    <property type="match status" value="1"/>
</dbReference>
<dbReference type="Gene3D" id="3.40.50.1820">
    <property type="entry name" value="alpha/beta hydrolase"/>
    <property type="match status" value="1"/>
</dbReference>
<dbReference type="GO" id="GO:0005829">
    <property type="term" value="C:cytosol"/>
    <property type="evidence" value="ECO:0007669"/>
    <property type="project" value="TreeGrafter"/>
</dbReference>
<evidence type="ECO:0000313" key="12">
    <source>
        <dbReference type="EMBL" id="KAA9345811.1"/>
    </source>
</evidence>
<dbReference type="GO" id="GO:0006508">
    <property type="term" value="P:proteolysis"/>
    <property type="evidence" value="ECO:0007669"/>
    <property type="project" value="UniProtKB-KW"/>
</dbReference>
<dbReference type="Gene3D" id="2.130.10.120">
    <property type="entry name" value="Prolyl oligopeptidase, N-terminal domain"/>
    <property type="match status" value="1"/>
</dbReference>
<comment type="caution">
    <text evidence="12">The sequence shown here is derived from an EMBL/GenBank/DDBJ whole genome shotgun (WGS) entry which is preliminary data.</text>
</comment>
<accession>A0A5N1J4I1</accession>
<evidence type="ECO:0000256" key="6">
    <source>
        <dbReference type="ARBA" id="ARBA00022825"/>
    </source>
</evidence>
<evidence type="ECO:0000256" key="7">
    <source>
        <dbReference type="ARBA" id="ARBA00060121"/>
    </source>
</evidence>
<feature type="signal peptide" evidence="9">
    <location>
        <begin position="1"/>
        <end position="20"/>
    </location>
</feature>
<evidence type="ECO:0000256" key="2">
    <source>
        <dbReference type="ARBA" id="ARBA00005228"/>
    </source>
</evidence>
<feature type="chain" id="PRO_5024933461" description="prolyl oligopeptidase" evidence="9">
    <location>
        <begin position="21"/>
        <end position="697"/>
    </location>
</feature>
<evidence type="ECO:0000256" key="4">
    <source>
        <dbReference type="ARBA" id="ARBA00022670"/>
    </source>
</evidence>
<dbReference type="RefSeq" id="WP_150901954.1">
    <property type="nucleotide sequence ID" value="NZ_VTWT01000001.1"/>
</dbReference>
<dbReference type="AlphaFoldDB" id="A0A5N1J4I1"/>
<evidence type="ECO:0000256" key="1">
    <source>
        <dbReference type="ARBA" id="ARBA00001070"/>
    </source>
</evidence>
<dbReference type="InterPro" id="IPR029058">
    <property type="entry name" value="AB_hydrolase_fold"/>
</dbReference>
<keyword evidence="6" id="KW-0720">Serine protease</keyword>
<feature type="domain" description="Peptidase S9A N-terminal" evidence="11">
    <location>
        <begin position="26"/>
        <end position="423"/>
    </location>
</feature>